<sequence length="324" mass="36402">MTSSLTDATDLLEQLRQIIAPPTQTVQNSPNIQTKKPTFAALLSSPNDISEFAKQLPTPQFRGDITVVKIEPELHKEQVVRCRTNLIGRIVLRPGSKPMKTEDLQSFLHKVWQPKHHWHMTPLPRGFYDIHFTNEVDMRKVWGNGSCTLSQGVFRNHQWEIWVQLKFKIPSRKSNFSTTYDTSATNDLYGTDLQPIVKEKASVESSITPTTFQSNASLTNVANQTYKDEMDATVGHRSNQNNRHDVAFVAGSCVLDCMQPHAETIRVPQDSVVVVDTLGCMHPQVENVHASSCERPPQDRGSSSSIGDSDAYFFGRSILDIARI</sequence>
<dbReference type="Proteomes" id="UP001164539">
    <property type="component" value="Chromosome 11"/>
</dbReference>
<evidence type="ECO:0000313" key="2">
    <source>
        <dbReference type="Proteomes" id="UP001164539"/>
    </source>
</evidence>
<dbReference type="EMBL" id="CM051404">
    <property type="protein sequence ID" value="KAJ4706927.1"/>
    <property type="molecule type" value="Genomic_DNA"/>
</dbReference>
<proteinExistence type="predicted"/>
<accession>A0ACC1X6F6</accession>
<gene>
    <name evidence="1" type="ORF">OWV82_020514</name>
</gene>
<name>A0ACC1X6F6_MELAZ</name>
<evidence type="ECO:0000313" key="1">
    <source>
        <dbReference type="EMBL" id="KAJ4706927.1"/>
    </source>
</evidence>
<protein>
    <submittedName>
        <fullName evidence="1">DUF4283 domain protein</fullName>
    </submittedName>
</protein>
<organism evidence="1 2">
    <name type="scientific">Melia azedarach</name>
    <name type="common">Chinaberry tree</name>
    <dbReference type="NCBI Taxonomy" id="155640"/>
    <lineage>
        <taxon>Eukaryota</taxon>
        <taxon>Viridiplantae</taxon>
        <taxon>Streptophyta</taxon>
        <taxon>Embryophyta</taxon>
        <taxon>Tracheophyta</taxon>
        <taxon>Spermatophyta</taxon>
        <taxon>Magnoliopsida</taxon>
        <taxon>eudicotyledons</taxon>
        <taxon>Gunneridae</taxon>
        <taxon>Pentapetalae</taxon>
        <taxon>rosids</taxon>
        <taxon>malvids</taxon>
        <taxon>Sapindales</taxon>
        <taxon>Meliaceae</taxon>
        <taxon>Melia</taxon>
    </lineage>
</organism>
<comment type="caution">
    <text evidence="1">The sequence shown here is derived from an EMBL/GenBank/DDBJ whole genome shotgun (WGS) entry which is preliminary data.</text>
</comment>
<reference evidence="1 2" key="1">
    <citation type="journal article" date="2023" name="Science">
        <title>Complex scaffold remodeling in plant triterpene biosynthesis.</title>
        <authorList>
            <person name="De La Pena R."/>
            <person name="Hodgson H."/>
            <person name="Liu J.C."/>
            <person name="Stephenson M.J."/>
            <person name="Martin A.C."/>
            <person name="Owen C."/>
            <person name="Harkess A."/>
            <person name="Leebens-Mack J."/>
            <person name="Jimenez L.E."/>
            <person name="Osbourn A."/>
            <person name="Sattely E.S."/>
        </authorList>
    </citation>
    <scope>NUCLEOTIDE SEQUENCE [LARGE SCALE GENOMIC DNA]</scope>
    <source>
        <strain evidence="2">cv. JPN11</strain>
        <tissue evidence="1">Leaf</tissue>
    </source>
</reference>
<keyword evidence="2" id="KW-1185">Reference proteome</keyword>